<proteinExistence type="predicted"/>
<accession>A0AAP0NCT4</accession>
<organism evidence="3 4">
    <name type="scientific">Liquidambar formosana</name>
    <name type="common">Formosan gum</name>
    <dbReference type="NCBI Taxonomy" id="63359"/>
    <lineage>
        <taxon>Eukaryota</taxon>
        <taxon>Viridiplantae</taxon>
        <taxon>Streptophyta</taxon>
        <taxon>Embryophyta</taxon>
        <taxon>Tracheophyta</taxon>
        <taxon>Spermatophyta</taxon>
        <taxon>Magnoliopsida</taxon>
        <taxon>eudicotyledons</taxon>
        <taxon>Gunneridae</taxon>
        <taxon>Pentapetalae</taxon>
        <taxon>Saxifragales</taxon>
        <taxon>Altingiaceae</taxon>
        <taxon>Liquidambar</taxon>
    </lineage>
</organism>
<dbReference type="PANTHER" id="PTHR34199">
    <property type="entry name" value="NUMOD3 MOTIF FAMILY PROTEIN, EXPRESSED"/>
    <property type="match status" value="1"/>
</dbReference>
<feature type="region of interest" description="Disordered" evidence="1">
    <location>
        <begin position="333"/>
        <end position="361"/>
    </location>
</feature>
<dbReference type="AlphaFoldDB" id="A0AAP0NCT4"/>
<keyword evidence="4" id="KW-1185">Reference proteome</keyword>
<feature type="compositionally biased region" description="Basic residues" evidence="1">
    <location>
        <begin position="252"/>
        <end position="261"/>
    </location>
</feature>
<comment type="caution">
    <text evidence="3">The sequence shown here is derived from an EMBL/GenBank/DDBJ whole genome shotgun (WGS) entry which is preliminary data.</text>
</comment>
<name>A0AAP0NCT4_LIQFO</name>
<feature type="domain" description="Nuclease associated modular" evidence="2">
    <location>
        <begin position="89"/>
        <end position="117"/>
    </location>
</feature>
<evidence type="ECO:0000259" key="2">
    <source>
        <dbReference type="Pfam" id="PF07460"/>
    </source>
</evidence>
<evidence type="ECO:0000256" key="1">
    <source>
        <dbReference type="SAM" id="MobiDB-lite"/>
    </source>
</evidence>
<dbReference type="GO" id="GO:0003677">
    <property type="term" value="F:DNA binding"/>
    <property type="evidence" value="ECO:0007669"/>
    <property type="project" value="InterPro"/>
</dbReference>
<feature type="compositionally biased region" description="Basic and acidic residues" evidence="1">
    <location>
        <begin position="242"/>
        <end position="251"/>
    </location>
</feature>
<evidence type="ECO:0000313" key="3">
    <source>
        <dbReference type="EMBL" id="KAK9269661.1"/>
    </source>
</evidence>
<evidence type="ECO:0000313" key="4">
    <source>
        <dbReference type="Proteomes" id="UP001415857"/>
    </source>
</evidence>
<dbReference type="PANTHER" id="PTHR34199:SF1">
    <property type="entry name" value="HISTONE-LYSINE N-METHYLTRANSFERASE, H3 LYSINE-79 SPECIFIC-LIKE PROTEIN"/>
    <property type="match status" value="1"/>
</dbReference>
<reference evidence="3 4" key="1">
    <citation type="journal article" date="2024" name="Plant J.">
        <title>Genome sequences and population genomics reveal climatic adaptation and genomic divergence between two closely related sweetgum species.</title>
        <authorList>
            <person name="Xu W.Q."/>
            <person name="Ren C.Q."/>
            <person name="Zhang X.Y."/>
            <person name="Comes H.P."/>
            <person name="Liu X.H."/>
            <person name="Li Y.G."/>
            <person name="Kettle C.J."/>
            <person name="Jalonen R."/>
            <person name="Gaisberger H."/>
            <person name="Ma Y.Z."/>
            <person name="Qiu Y.X."/>
        </authorList>
    </citation>
    <scope>NUCLEOTIDE SEQUENCE [LARGE SCALE GENOMIC DNA]</scope>
    <source>
        <strain evidence="3">Hangzhou</strain>
    </source>
</reference>
<dbReference type="Pfam" id="PF07460">
    <property type="entry name" value="NUMOD3"/>
    <property type="match status" value="1"/>
</dbReference>
<gene>
    <name evidence="3" type="ORF">L1049_001439</name>
</gene>
<dbReference type="EMBL" id="JBBPBK010000015">
    <property type="protein sequence ID" value="KAK9269661.1"/>
    <property type="molecule type" value="Genomic_DNA"/>
</dbReference>
<protein>
    <recommendedName>
        <fullName evidence="2">Nuclease associated modular domain-containing protein</fullName>
    </recommendedName>
</protein>
<dbReference type="InterPro" id="IPR003611">
    <property type="entry name" value="NUMOD3"/>
</dbReference>
<sequence length="361" mass="41838">MQSNYQISVVKNVSPSFSLVSSFTRMHSLETLQLGANVAETSEIGKSYQSKFNADSMEEHTFNEEVHLDGYSNSSLSSSNEHQKEIQRRRKIGLANKGRVPWNKGRKHSAETRERIRQRTIEALRDPKVRKRMSECPRTHSDQSKARIRSSLRQVWGKRLNWKRLREKFFLSWAESIAKAAKKGGSDQQELDWDSYNKIKEEIALQQLQQAADKAKAKEMAKLRAERAAQAKAEKIARLAEKRKEQEEKAKLRGQRKRMTRKSREDKEELTVAQGLKLKQRLTKIHRTKSISINTQQEAVNSQISAWEKLDLEFIKRERMRREVSLADQIRAAKNKRAETMVREAVTTSSSRYPATERSGE</sequence>
<dbReference type="Proteomes" id="UP001415857">
    <property type="component" value="Unassembled WGS sequence"/>
</dbReference>
<feature type="region of interest" description="Disordered" evidence="1">
    <location>
        <begin position="242"/>
        <end position="268"/>
    </location>
</feature>